<name>A0ABV8XHA4_9GAMM</name>
<comment type="caution">
    <text evidence="3">The sequence shown here is derived from an EMBL/GenBank/DDBJ whole genome shotgun (WGS) entry which is preliminary data.</text>
</comment>
<dbReference type="Proteomes" id="UP001596015">
    <property type="component" value="Unassembled WGS sequence"/>
</dbReference>
<dbReference type="EMBL" id="JBHSEO010000058">
    <property type="protein sequence ID" value="MFC4417495.1"/>
    <property type="molecule type" value="Genomic_DNA"/>
</dbReference>
<accession>A0ABV8XHA4</accession>
<dbReference type="InterPro" id="IPR016866">
    <property type="entry name" value="UCP028069"/>
</dbReference>
<proteinExistence type="predicted"/>
<feature type="region of interest" description="Disordered" evidence="2">
    <location>
        <begin position="1"/>
        <end position="23"/>
    </location>
</feature>
<reference evidence="4" key="1">
    <citation type="journal article" date="2019" name="Int. J. Syst. Evol. Microbiol.">
        <title>The Global Catalogue of Microorganisms (GCM) 10K type strain sequencing project: providing services to taxonomists for standard genome sequencing and annotation.</title>
        <authorList>
            <consortium name="The Broad Institute Genomics Platform"/>
            <consortium name="The Broad Institute Genome Sequencing Center for Infectious Disease"/>
            <person name="Wu L."/>
            <person name="Ma J."/>
        </authorList>
    </citation>
    <scope>NUCLEOTIDE SEQUENCE [LARGE SCALE GENOMIC DNA]</scope>
    <source>
        <strain evidence="4">CCUG 49679</strain>
    </source>
</reference>
<dbReference type="RefSeq" id="WP_343310711.1">
    <property type="nucleotide sequence ID" value="NZ_JAKGAK010000001.1"/>
</dbReference>
<evidence type="ECO:0000256" key="1">
    <source>
        <dbReference type="SAM" id="Coils"/>
    </source>
</evidence>
<evidence type="ECO:0000313" key="4">
    <source>
        <dbReference type="Proteomes" id="UP001596015"/>
    </source>
</evidence>
<sequence length="290" mass="32296">MSDRQDQATGESVVPNDTRSRTRTCRRAACAGMALLMGISAMASAQQASLRDASAQAQQEQAALQDKIDAADDETRELLTRLRDASREASRLERYNDELARRNQTQQALIEKRREAIDQLSVTREALPGQLRDMVSQLRTLIEADLPFLREERLARVESLDSMLDDSEMSAGDKLDRVLSAWRTELDYGREMDAWQGPLVGDDDRQVDYLRVGRIGLYYATPDGRSGGVWRADAQEWQALEGDALDELRKGLRIARDQRAPALLDLPVSVAVETQSADDANSPAADEESS</sequence>
<feature type="coiled-coil region" evidence="1">
    <location>
        <begin position="54"/>
        <end position="112"/>
    </location>
</feature>
<keyword evidence="4" id="KW-1185">Reference proteome</keyword>
<evidence type="ECO:0000313" key="3">
    <source>
        <dbReference type="EMBL" id="MFC4417495.1"/>
    </source>
</evidence>
<evidence type="ECO:0000256" key="2">
    <source>
        <dbReference type="SAM" id="MobiDB-lite"/>
    </source>
</evidence>
<dbReference type="Pfam" id="PF11932">
    <property type="entry name" value="DUF3450"/>
    <property type="match status" value="1"/>
</dbReference>
<dbReference type="PIRSF" id="PIRSF028069">
    <property type="entry name" value="UCP028069"/>
    <property type="match status" value="1"/>
</dbReference>
<keyword evidence="1" id="KW-0175">Coiled coil</keyword>
<protein>
    <submittedName>
        <fullName evidence="3">DUF3450 domain-containing protein</fullName>
    </submittedName>
</protein>
<organism evidence="3 4">
    <name type="scientific">Chromohalobacter beijerinckii</name>
    <dbReference type="NCBI Taxonomy" id="86179"/>
    <lineage>
        <taxon>Bacteria</taxon>
        <taxon>Pseudomonadati</taxon>
        <taxon>Pseudomonadota</taxon>
        <taxon>Gammaproteobacteria</taxon>
        <taxon>Oceanospirillales</taxon>
        <taxon>Halomonadaceae</taxon>
        <taxon>Chromohalobacter</taxon>
    </lineage>
</organism>
<gene>
    <name evidence="3" type="ORF">ACFO0E_13905</name>
</gene>